<dbReference type="Gene3D" id="1.10.10.10">
    <property type="entry name" value="Winged helix-like DNA-binding domain superfamily/Winged helix DNA-binding domain"/>
    <property type="match status" value="1"/>
</dbReference>
<dbReference type="Proteomes" id="UP001293718">
    <property type="component" value="Unassembled WGS sequence"/>
</dbReference>
<evidence type="ECO:0000259" key="2">
    <source>
        <dbReference type="Pfam" id="PF13280"/>
    </source>
</evidence>
<accession>A0ABU5IIL9</accession>
<protein>
    <submittedName>
        <fullName evidence="4">WYL domain-containing protein</fullName>
    </submittedName>
</protein>
<dbReference type="InterPro" id="IPR057727">
    <property type="entry name" value="WCX_dom"/>
</dbReference>
<evidence type="ECO:0000259" key="3">
    <source>
        <dbReference type="Pfam" id="PF25583"/>
    </source>
</evidence>
<dbReference type="PANTHER" id="PTHR34580">
    <property type="match status" value="1"/>
</dbReference>
<feature type="domain" description="WCX" evidence="3">
    <location>
        <begin position="259"/>
        <end position="335"/>
    </location>
</feature>
<name>A0ABU5IIL9_9BURK</name>
<dbReference type="Pfam" id="PF08279">
    <property type="entry name" value="HTH_11"/>
    <property type="match status" value="1"/>
</dbReference>
<dbReference type="InterPro" id="IPR051534">
    <property type="entry name" value="CBASS_pafABC_assoc_protein"/>
</dbReference>
<proteinExistence type="predicted"/>
<reference evidence="4 5" key="1">
    <citation type="submission" date="2023-11" db="EMBL/GenBank/DDBJ databases">
        <title>Draft genome of Azohydromonas lata strain H1 (DSM1123), a polyhydroxyalkanoate producer.</title>
        <authorList>
            <person name="Traversa D."/>
            <person name="D'Addabbo P."/>
            <person name="Pazzani C."/>
            <person name="Manzari C."/>
            <person name="Chiara M."/>
            <person name="Scrascia M."/>
        </authorList>
    </citation>
    <scope>NUCLEOTIDE SEQUENCE [LARGE SCALE GENOMIC DNA]</scope>
    <source>
        <strain evidence="4 5">H1</strain>
    </source>
</reference>
<feature type="domain" description="WYL" evidence="2">
    <location>
        <begin position="161"/>
        <end position="228"/>
    </location>
</feature>
<evidence type="ECO:0000259" key="1">
    <source>
        <dbReference type="Pfam" id="PF08279"/>
    </source>
</evidence>
<gene>
    <name evidence="4" type="ORF">SM757_14740</name>
</gene>
<organism evidence="4 5">
    <name type="scientific">Azohydromonas lata</name>
    <dbReference type="NCBI Taxonomy" id="45677"/>
    <lineage>
        <taxon>Bacteria</taxon>
        <taxon>Pseudomonadati</taxon>
        <taxon>Pseudomonadota</taxon>
        <taxon>Betaproteobacteria</taxon>
        <taxon>Burkholderiales</taxon>
        <taxon>Sphaerotilaceae</taxon>
        <taxon>Azohydromonas</taxon>
    </lineage>
</organism>
<dbReference type="InterPro" id="IPR036390">
    <property type="entry name" value="WH_DNA-bd_sf"/>
</dbReference>
<dbReference type="InterPro" id="IPR026881">
    <property type="entry name" value="WYL_dom"/>
</dbReference>
<sequence length="341" mass="38317">MDRTERFYKIEMLIRSRLGDGCVSFAELMAELGVSRATLKRDLEYLRERMNAPIVYDRGCNGYRFAPPAGTGTGNGTAAHQGGDTAHELPGLWFSEGEIHALLTMHQLIKGLDEGGVLARHLQPLLERLHGMLGPSENESRELMRRVKIASPARRPVAPRHFEIIGSALTRRQRVQMSYWVRSRQEETERVVSPQRLVHYRSTWYLDGWCHGSERLRRFALDAVRAVQPLEQRARDVGLKTVEAEFDAGYGIFTGGKLQWATLRFTPEAAQWVAHEQWHPAQEATVDSDGALTLRLPYAEATELAMDVLRHGEQVRVLKPASLAALVAQRLKDAAGQYGAA</sequence>
<dbReference type="InterPro" id="IPR036388">
    <property type="entry name" value="WH-like_DNA-bd_sf"/>
</dbReference>
<dbReference type="InterPro" id="IPR013196">
    <property type="entry name" value="HTH_11"/>
</dbReference>
<dbReference type="EMBL" id="JAXOJX010000023">
    <property type="protein sequence ID" value="MDZ5457833.1"/>
    <property type="molecule type" value="Genomic_DNA"/>
</dbReference>
<dbReference type="PANTHER" id="PTHR34580:SF3">
    <property type="entry name" value="PROTEIN PAFB"/>
    <property type="match status" value="1"/>
</dbReference>
<dbReference type="Pfam" id="PF25583">
    <property type="entry name" value="WCX"/>
    <property type="match status" value="1"/>
</dbReference>
<dbReference type="RefSeq" id="WP_322466031.1">
    <property type="nucleotide sequence ID" value="NZ_JAXOJX010000023.1"/>
</dbReference>
<keyword evidence="5" id="KW-1185">Reference proteome</keyword>
<evidence type="ECO:0000313" key="4">
    <source>
        <dbReference type="EMBL" id="MDZ5457833.1"/>
    </source>
</evidence>
<evidence type="ECO:0000313" key="5">
    <source>
        <dbReference type="Proteomes" id="UP001293718"/>
    </source>
</evidence>
<dbReference type="PROSITE" id="PS52050">
    <property type="entry name" value="WYL"/>
    <property type="match status" value="1"/>
</dbReference>
<dbReference type="Pfam" id="PF13280">
    <property type="entry name" value="WYL"/>
    <property type="match status" value="1"/>
</dbReference>
<feature type="domain" description="Helix-turn-helix type 11" evidence="1">
    <location>
        <begin position="21"/>
        <end position="64"/>
    </location>
</feature>
<dbReference type="SUPFAM" id="SSF46785">
    <property type="entry name" value="Winged helix' DNA-binding domain"/>
    <property type="match status" value="1"/>
</dbReference>
<comment type="caution">
    <text evidence="4">The sequence shown here is derived from an EMBL/GenBank/DDBJ whole genome shotgun (WGS) entry which is preliminary data.</text>
</comment>